<feature type="domain" description="AIG1-type G" evidence="2">
    <location>
        <begin position="1"/>
        <end position="59"/>
    </location>
</feature>
<dbReference type="EMBL" id="JARYMX010000002">
    <property type="protein sequence ID" value="KAJ9559750.1"/>
    <property type="molecule type" value="Genomic_DNA"/>
</dbReference>
<dbReference type="AlphaFoldDB" id="A0AA38TRM1"/>
<protein>
    <recommendedName>
        <fullName evidence="2">AIG1-type G domain-containing protein</fullName>
    </recommendedName>
</protein>
<dbReference type="Pfam" id="PF04548">
    <property type="entry name" value="AIG1"/>
    <property type="match status" value="1"/>
</dbReference>
<sequence length="95" mass="11199">MCDNRFVVFDNKTKDETKKANQVQQLISLVNTVVEKNGGEPYTNEYFTEIKKSTSEQKEQLEEFQVLKQTEGYSEQLMLEMMRVEQLKQIVKMVL</sequence>
<dbReference type="GO" id="GO:0005525">
    <property type="term" value="F:GTP binding"/>
    <property type="evidence" value="ECO:0007669"/>
    <property type="project" value="InterPro"/>
</dbReference>
<dbReference type="Proteomes" id="UP001172457">
    <property type="component" value="Chromosome 2"/>
</dbReference>
<reference evidence="3" key="1">
    <citation type="submission" date="2023-03" db="EMBL/GenBank/DDBJ databases">
        <title>Chromosome-scale reference genome and RAD-based genetic map of yellow starthistle (Centaurea solstitialis) reveal putative structural variation and QTLs associated with invader traits.</title>
        <authorList>
            <person name="Reatini B."/>
            <person name="Cang F.A."/>
            <person name="Jiang Q."/>
            <person name="Mckibben M.T.W."/>
            <person name="Barker M.S."/>
            <person name="Rieseberg L.H."/>
            <person name="Dlugosch K.M."/>
        </authorList>
    </citation>
    <scope>NUCLEOTIDE SEQUENCE</scope>
    <source>
        <strain evidence="3">CAN-66</strain>
        <tissue evidence="3">Leaf</tissue>
    </source>
</reference>
<gene>
    <name evidence="3" type="ORF">OSB04_004910</name>
</gene>
<evidence type="ECO:0000313" key="3">
    <source>
        <dbReference type="EMBL" id="KAJ9559750.1"/>
    </source>
</evidence>
<comment type="caution">
    <text evidence="3">The sequence shown here is derived from an EMBL/GenBank/DDBJ whole genome shotgun (WGS) entry which is preliminary data.</text>
</comment>
<evidence type="ECO:0000313" key="4">
    <source>
        <dbReference type="Proteomes" id="UP001172457"/>
    </source>
</evidence>
<evidence type="ECO:0000256" key="1">
    <source>
        <dbReference type="ARBA" id="ARBA00022741"/>
    </source>
</evidence>
<dbReference type="InterPro" id="IPR027417">
    <property type="entry name" value="P-loop_NTPase"/>
</dbReference>
<keyword evidence="4" id="KW-1185">Reference proteome</keyword>
<keyword evidence="1" id="KW-0547">Nucleotide-binding</keyword>
<name>A0AA38TRM1_9ASTR</name>
<organism evidence="3 4">
    <name type="scientific">Centaurea solstitialis</name>
    <name type="common">yellow star-thistle</name>
    <dbReference type="NCBI Taxonomy" id="347529"/>
    <lineage>
        <taxon>Eukaryota</taxon>
        <taxon>Viridiplantae</taxon>
        <taxon>Streptophyta</taxon>
        <taxon>Embryophyta</taxon>
        <taxon>Tracheophyta</taxon>
        <taxon>Spermatophyta</taxon>
        <taxon>Magnoliopsida</taxon>
        <taxon>eudicotyledons</taxon>
        <taxon>Gunneridae</taxon>
        <taxon>Pentapetalae</taxon>
        <taxon>asterids</taxon>
        <taxon>campanulids</taxon>
        <taxon>Asterales</taxon>
        <taxon>Asteraceae</taxon>
        <taxon>Carduoideae</taxon>
        <taxon>Cardueae</taxon>
        <taxon>Centaureinae</taxon>
        <taxon>Centaurea</taxon>
    </lineage>
</organism>
<accession>A0AA38TRM1</accession>
<evidence type="ECO:0000259" key="2">
    <source>
        <dbReference type="Pfam" id="PF04548"/>
    </source>
</evidence>
<proteinExistence type="predicted"/>
<dbReference type="Gene3D" id="3.40.50.300">
    <property type="entry name" value="P-loop containing nucleotide triphosphate hydrolases"/>
    <property type="match status" value="1"/>
</dbReference>
<dbReference type="InterPro" id="IPR006703">
    <property type="entry name" value="G_AIG1"/>
</dbReference>